<dbReference type="SMART" id="SM00987">
    <property type="entry name" value="UreE_C"/>
    <property type="match status" value="1"/>
</dbReference>
<dbReference type="SUPFAM" id="SSF52141">
    <property type="entry name" value="Uracil-DNA glycosylase-like"/>
    <property type="match status" value="1"/>
</dbReference>
<sequence length="482" mass="53493">MTARPGATSRQHCILVERPDDLEAWREQARALAAAGVVPEHVIWSLQSSGAADLFGGAAAPAACLPSPAAPLAVRANEAFLGLAESVIRHRDPARFALLYRLLWRLQGDRRLMEKPADSDVHCAMAMGRQVRRDIHKMRAFVRFRAVTEPDGGDRYIAWFEPEHHVVRANARFFLDRFASQRWSILTPDLCLHWDGESLVEAPGADPRDAPREDATEDLWQRYYASIFNPARLKVGMMVKEMPRRYWKNLPEAQLIPQLIAGAQAREAAMVAQGADPFPAAPPETLEEIAQGIAACRRCPIGCNGTRAVPGEGPARARLLIVGEQPGDSEECAGRPFVGPAGQLLDRHLRQAGLDRASIRLTNAVKHFRFEPRGKRRIHQTPTAGQIDLCRWWLEAERRLVKPDMVLALGASAGRALLGRAPRLADERGTAMRLADGAGLWLTVHPSYLLRLEGAARDREEARFQDDLARLRIMLEEPAATP</sequence>
<dbReference type="InterPro" id="IPR025404">
    <property type="entry name" value="DUF4130"/>
</dbReference>
<evidence type="ECO:0000313" key="11">
    <source>
        <dbReference type="EMBL" id="MBB5986889.1"/>
    </source>
</evidence>
<organism evidence="11 12">
    <name type="scientific">Sphingobium lignivorans</name>
    <dbReference type="NCBI Taxonomy" id="2735886"/>
    <lineage>
        <taxon>Bacteria</taxon>
        <taxon>Pseudomonadati</taxon>
        <taxon>Pseudomonadota</taxon>
        <taxon>Alphaproteobacteria</taxon>
        <taxon>Sphingomonadales</taxon>
        <taxon>Sphingomonadaceae</taxon>
        <taxon>Sphingobium</taxon>
    </lineage>
</organism>
<dbReference type="PANTHER" id="PTHR33693:SF9">
    <property type="entry name" value="TYPE-4 URACIL-DNA GLYCOSYLASE"/>
    <property type="match status" value="1"/>
</dbReference>
<protein>
    <recommendedName>
        <fullName evidence="2">Type-4 uracil-DNA glycosylase</fullName>
    </recommendedName>
</protein>
<keyword evidence="5" id="KW-0227">DNA damage</keyword>
<evidence type="ECO:0000256" key="7">
    <source>
        <dbReference type="ARBA" id="ARBA00023004"/>
    </source>
</evidence>
<reference evidence="11 12" key="1">
    <citation type="submission" date="2020-08" db="EMBL/GenBank/DDBJ databases">
        <title>Exploring microbial biodiversity for novel pathways involved in the catabolism of aromatic compounds derived from lignin.</title>
        <authorList>
            <person name="Elkins J."/>
        </authorList>
    </citation>
    <scope>NUCLEOTIDE SEQUENCE [LARGE SCALE GENOMIC DNA]</scope>
    <source>
        <strain evidence="11 12">B1D3A</strain>
    </source>
</reference>
<evidence type="ECO:0000256" key="6">
    <source>
        <dbReference type="ARBA" id="ARBA00022801"/>
    </source>
</evidence>
<dbReference type="InterPro" id="IPR051536">
    <property type="entry name" value="UDG_Type-4/5"/>
</dbReference>
<dbReference type="EMBL" id="JACHKA010000001">
    <property type="protein sequence ID" value="MBB5986889.1"/>
    <property type="molecule type" value="Genomic_DNA"/>
</dbReference>
<evidence type="ECO:0000256" key="3">
    <source>
        <dbReference type="ARBA" id="ARBA00022485"/>
    </source>
</evidence>
<dbReference type="InterPro" id="IPR023875">
    <property type="entry name" value="DNA_repair_put"/>
</dbReference>
<evidence type="ECO:0000259" key="10">
    <source>
        <dbReference type="SMART" id="SM00986"/>
    </source>
</evidence>
<dbReference type="PANTHER" id="PTHR33693">
    <property type="entry name" value="TYPE-5 URACIL-DNA GLYCOSYLASE"/>
    <property type="match status" value="1"/>
</dbReference>
<evidence type="ECO:0000256" key="1">
    <source>
        <dbReference type="ARBA" id="ARBA00006521"/>
    </source>
</evidence>
<dbReference type="Gene3D" id="3.40.470.10">
    <property type="entry name" value="Uracil-DNA glycosylase-like domain"/>
    <property type="match status" value="1"/>
</dbReference>
<evidence type="ECO:0000256" key="2">
    <source>
        <dbReference type="ARBA" id="ARBA00019403"/>
    </source>
</evidence>
<dbReference type="Pfam" id="PF13566">
    <property type="entry name" value="DUF4130"/>
    <property type="match status" value="1"/>
</dbReference>
<comment type="similarity">
    <text evidence="1">Belongs to the uracil-DNA glycosylase (UDG) superfamily. Type 4 (UDGa) family.</text>
</comment>
<dbReference type="GO" id="GO:0003887">
    <property type="term" value="F:DNA-directed DNA polymerase activity"/>
    <property type="evidence" value="ECO:0007669"/>
    <property type="project" value="UniProtKB-EC"/>
</dbReference>
<proteinExistence type="inferred from homology"/>
<accession>A0ABR6NL46</accession>
<keyword evidence="12" id="KW-1185">Reference proteome</keyword>
<keyword evidence="11" id="KW-0548">Nucleotidyltransferase</keyword>
<keyword evidence="6" id="KW-0378">Hydrolase</keyword>
<keyword evidence="9" id="KW-0234">DNA repair</keyword>
<keyword evidence="7" id="KW-0408">Iron</keyword>
<keyword evidence="3" id="KW-0004">4Fe-4S</keyword>
<name>A0ABR6NL46_9SPHN</name>
<evidence type="ECO:0000256" key="5">
    <source>
        <dbReference type="ARBA" id="ARBA00022763"/>
    </source>
</evidence>
<evidence type="ECO:0000256" key="9">
    <source>
        <dbReference type="ARBA" id="ARBA00023204"/>
    </source>
</evidence>
<dbReference type="CDD" id="cd10030">
    <property type="entry name" value="UDG-F4_TTUDGA_SPO1dp_like"/>
    <property type="match status" value="1"/>
</dbReference>
<feature type="domain" description="Uracil-DNA glycosylase-like" evidence="10">
    <location>
        <begin position="310"/>
        <end position="469"/>
    </location>
</feature>
<dbReference type="InterPro" id="IPR005122">
    <property type="entry name" value="Uracil-DNA_glycosylase-like"/>
</dbReference>
<dbReference type="Proteomes" id="UP001138540">
    <property type="component" value="Unassembled WGS sequence"/>
</dbReference>
<dbReference type="RefSeq" id="WP_184154923.1">
    <property type="nucleotide sequence ID" value="NZ_JACHKA010000001.1"/>
</dbReference>
<keyword evidence="8" id="KW-0411">Iron-sulfur</keyword>
<dbReference type="NCBIfam" id="TIGR03914">
    <property type="entry name" value="UDG_fam_dom"/>
    <property type="match status" value="1"/>
</dbReference>
<keyword evidence="4" id="KW-0479">Metal-binding</keyword>
<dbReference type="SMART" id="SM00986">
    <property type="entry name" value="UDG"/>
    <property type="match status" value="1"/>
</dbReference>
<comment type="caution">
    <text evidence="11">The sequence shown here is derived from an EMBL/GenBank/DDBJ whole genome shotgun (WGS) entry which is preliminary data.</text>
</comment>
<dbReference type="InterPro" id="IPR036895">
    <property type="entry name" value="Uracil-DNA_glycosylase-like_sf"/>
</dbReference>
<evidence type="ECO:0000313" key="12">
    <source>
        <dbReference type="Proteomes" id="UP001138540"/>
    </source>
</evidence>
<evidence type="ECO:0000256" key="8">
    <source>
        <dbReference type="ARBA" id="ARBA00023014"/>
    </source>
</evidence>
<gene>
    <name evidence="11" type="ORF">HNP60_002863</name>
</gene>
<dbReference type="NCBIfam" id="TIGR03915">
    <property type="entry name" value="SAM_7_link_chp"/>
    <property type="match status" value="1"/>
</dbReference>
<dbReference type="Pfam" id="PF03167">
    <property type="entry name" value="UDG"/>
    <property type="match status" value="1"/>
</dbReference>
<evidence type="ECO:0000256" key="4">
    <source>
        <dbReference type="ARBA" id="ARBA00022723"/>
    </source>
</evidence>
<keyword evidence="11" id="KW-0808">Transferase</keyword>
<dbReference type="InterPro" id="IPR005273">
    <property type="entry name" value="Ura-DNA_glyco_family4"/>
</dbReference>